<dbReference type="EMBL" id="CP007202">
    <property type="protein sequence ID" value="AJR04727.1"/>
    <property type="molecule type" value="Genomic_DNA"/>
</dbReference>
<keyword evidence="3" id="KW-1185">Reference proteome</keyword>
<evidence type="ECO:0000313" key="2">
    <source>
        <dbReference type="EMBL" id="AJR04727.1"/>
    </source>
</evidence>
<dbReference type="AlphaFoldDB" id="A0A0C5WEU3"/>
<reference evidence="2 3" key="1">
    <citation type="submission" date="2014-02" db="EMBL/GenBank/DDBJ databases">
        <authorList>
            <person name="Young C.-C."/>
            <person name="Hameed A."/>
            <person name="Huang H.-C."/>
            <person name="Shahina M."/>
        </authorList>
    </citation>
    <scope>NUCLEOTIDE SEQUENCE [LARGE SCALE GENOMIC DNA]</scope>
    <source>
        <strain evidence="2 3">CC-SAMT-1</strain>
    </source>
</reference>
<gene>
    <name evidence="2" type="ORF">AW14_02270</name>
</gene>
<evidence type="ECO:0000256" key="1">
    <source>
        <dbReference type="SAM" id="Coils"/>
    </source>
</evidence>
<accession>A0A0C5WEU3</accession>
<keyword evidence="1" id="KW-0175">Coiled coil</keyword>
<proteinExistence type="predicted"/>
<sequence length="157" mass="18547">MVTLFLIVSCGSSERVITNDGSVYKVKGDRFYNKGEEVTEQLTDIEKKRISSILEKRLEAEKLAENKQDEIAKALKDLRDKEQELKEKQRQLEDQINRRQEAREDFFEVKKELTSVKNDYQELKDKGELSPKEEAKWKKRLKKLEKEVKEAELKVNN</sequence>
<dbReference type="Proteomes" id="UP000032229">
    <property type="component" value="Chromosome"/>
</dbReference>
<feature type="coiled-coil region" evidence="1">
    <location>
        <begin position="50"/>
        <end position="154"/>
    </location>
</feature>
<dbReference type="HOGENOM" id="CLU_1676661_0_0_10"/>
<protein>
    <submittedName>
        <fullName evidence="2">Uncharacterized protein</fullName>
    </submittedName>
</protein>
<evidence type="ECO:0000313" key="3">
    <source>
        <dbReference type="Proteomes" id="UP000032229"/>
    </source>
</evidence>
<dbReference type="KEGG" id="sze:AW14_02270"/>
<dbReference type="STRING" id="1454006.AW14_02270"/>
<organism evidence="2 3">
    <name type="scientific">Siansivirga zeaxanthinifaciens CC-SAMT-1</name>
    <dbReference type="NCBI Taxonomy" id="1454006"/>
    <lineage>
        <taxon>Bacteria</taxon>
        <taxon>Pseudomonadati</taxon>
        <taxon>Bacteroidota</taxon>
        <taxon>Flavobacteriia</taxon>
        <taxon>Flavobacteriales</taxon>
        <taxon>Flavobacteriaceae</taxon>
        <taxon>Siansivirga</taxon>
    </lineage>
</organism>
<name>A0A0C5WEU3_9FLAO</name>